<keyword evidence="1" id="KW-0472">Membrane</keyword>
<accession>A0AAD8UAU7</accession>
<keyword evidence="1" id="KW-1133">Transmembrane helix</keyword>
<evidence type="ECO:0000256" key="1">
    <source>
        <dbReference type="SAM" id="Phobius"/>
    </source>
</evidence>
<evidence type="ECO:0000313" key="2">
    <source>
        <dbReference type="EMBL" id="KAK1716802.1"/>
    </source>
</evidence>
<dbReference type="GeneID" id="85386648"/>
<comment type="caution">
    <text evidence="2">The sequence shown here is derived from an EMBL/GenBank/DDBJ whole genome shotgun (WGS) entry which is preliminary data.</text>
</comment>
<dbReference type="RefSeq" id="XP_060360732.1">
    <property type="nucleotide sequence ID" value="XM_060502749.1"/>
</dbReference>
<dbReference type="Proteomes" id="UP001244207">
    <property type="component" value="Unassembled WGS sequence"/>
</dbReference>
<name>A0AAD8UAU7_GLOAC</name>
<evidence type="ECO:0000313" key="3">
    <source>
        <dbReference type="Proteomes" id="UP001244207"/>
    </source>
</evidence>
<feature type="transmembrane region" description="Helical" evidence="1">
    <location>
        <begin position="67"/>
        <end position="85"/>
    </location>
</feature>
<keyword evidence="1" id="KW-0812">Transmembrane</keyword>
<gene>
    <name evidence="2" type="ORF">BDZ83DRAFT_38680</name>
</gene>
<reference evidence="2" key="1">
    <citation type="submission" date="2021-12" db="EMBL/GenBank/DDBJ databases">
        <title>Comparative genomics, transcriptomics and evolutionary studies reveal genomic signatures of adaptation to plant cell wall in hemibiotrophic fungi.</title>
        <authorList>
            <consortium name="DOE Joint Genome Institute"/>
            <person name="Baroncelli R."/>
            <person name="Diaz J.F."/>
            <person name="Benocci T."/>
            <person name="Peng M."/>
            <person name="Battaglia E."/>
            <person name="Haridas S."/>
            <person name="Andreopoulos W."/>
            <person name="Labutti K."/>
            <person name="Pangilinan J."/>
            <person name="Floch G.L."/>
            <person name="Makela M.R."/>
            <person name="Henrissat B."/>
            <person name="Grigoriev I.V."/>
            <person name="Crouch J.A."/>
            <person name="De Vries R.P."/>
            <person name="Sukno S.A."/>
            <person name="Thon M.R."/>
        </authorList>
    </citation>
    <scope>NUCLEOTIDE SEQUENCE</scope>
    <source>
        <strain evidence="2">CBS 112980</strain>
    </source>
</reference>
<proteinExistence type="predicted"/>
<dbReference type="AlphaFoldDB" id="A0AAD8UAU7"/>
<organism evidence="2 3">
    <name type="scientific">Glomerella acutata</name>
    <name type="common">Colletotrichum acutatum</name>
    <dbReference type="NCBI Taxonomy" id="27357"/>
    <lineage>
        <taxon>Eukaryota</taxon>
        <taxon>Fungi</taxon>
        <taxon>Dikarya</taxon>
        <taxon>Ascomycota</taxon>
        <taxon>Pezizomycotina</taxon>
        <taxon>Sordariomycetes</taxon>
        <taxon>Hypocreomycetidae</taxon>
        <taxon>Glomerellales</taxon>
        <taxon>Glomerellaceae</taxon>
        <taxon>Colletotrichum</taxon>
        <taxon>Colletotrichum acutatum species complex</taxon>
    </lineage>
</organism>
<keyword evidence="3" id="KW-1185">Reference proteome</keyword>
<dbReference type="EMBL" id="JAHMHS010000111">
    <property type="protein sequence ID" value="KAK1716802.1"/>
    <property type="molecule type" value="Genomic_DNA"/>
</dbReference>
<sequence length="86" mass="9813">MSTSCIHGAGRYVPCAMWGACGTSRNNQLKLDGDMFLVLRAWIQLEEFTSSGRPTALPAKTMSWSRYRCLILLYLFITFVMWLATR</sequence>
<protein>
    <submittedName>
        <fullName evidence="2">Uncharacterized protein</fullName>
    </submittedName>
</protein>